<gene>
    <name evidence="1" type="ORF">MCOR_8528</name>
</gene>
<dbReference type="Gene3D" id="2.130.10.10">
    <property type="entry name" value="YVTN repeat-like/Quinoprotein amine dehydrogenase"/>
    <property type="match status" value="1"/>
</dbReference>
<sequence>MIVGFEKDTELKLQTGVKYIFRDVSITDDNKLLLTNHSSSDPKLYVYKDREDYETEITFSAAPFGVAVIPGTDRAIVTLPDENSIQFINTTQVTQSDKVNVGLRCFGITAGHDRIYIGGKDGIIKTLNINGTILKSMQPGSEHIYFMLYDDIHDQLIVRYNNKVLCVNSDGTPVYSKDVSGVAGVTRDRQGNIYFGGYITSNIQRLSSDWENCEEILNKDDGINVPYGMCFTNDFTKLFVINNNFKSVYVYKCK</sequence>
<organism evidence="1 2">
    <name type="scientific">Mytilus coruscus</name>
    <name type="common">Sea mussel</name>
    <dbReference type="NCBI Taxonomy" id="42192"/>
    <lineage>
        <taxon>Eukaryota</taxon>
        <taxon>Metazoa</taxon>
        <taxon>Spiralia</taxon>
        <taxon>Lophotrochozoa</taxon>
        <taxon>Mollusca</taxon>
        <taxon>Bivalvia</taxon>
        <taxon>Autobranchia</taxon>
        <taxon>Pteriomorphia</taxon>
        <taxon>Mytilida</taxon>
        <taxon>Mytiloidea</taxon>
        <taxon>Mytilidae</taxon>
        <taxon>Mytilinae</taxon>
        <taxon>Mytilus</taxon>
    </lineage>
</organism>
<evidence type="ECO:0008006" key="3">
    <source>
        <dbReference type="Google" id="ProtNLM"/>
    </source>
</evidence>
<dbReference type="SUPFAM" id="SSF63829">
    <property type="entry name" value="Calcium-dependent phosphotriesterase"/>
    <property type="match status" value="1"/>
</dbReference>
<reference evidence="1 2" key="1">
    <citation type="submission" date="2020-06" db="EMBL/GenBank/DDBJ databases">
        <authorList>
            <person name="Li R."/>
            <person name="Bekaert M."/>
        </authorList>
    </citation>
    <scope>NUCLEOTIDE SEQUENCE [LARGE SCALE GENOMIC DNA]</scope>
    <source>
        <strain evidence="2">wild</strain>
    </source>
</reference>
<evidence type="ECO:0000313" key="1">
    <source>
        <dbReference type="EMBL" id="CAC5369293.1"/>
    </source>
</evidence>
<dbReference type="EMBL" id="CACVKT020001583">
    <property type="protein sequence ID" value="CAC5369293.1"/>
    <property type="molecule type" value="Genomic_DNA"/>
</dbReference>
<dbReference type="OrthoDB" id="6162434at2759"/>
<protein>
    <recommendedName>
        <fullName evidence="3">TRIM2_3</fullName>
    </recommendedName>
</protein>
<dbReference type="InterPro" id="IPR015943">
    <property type="entry name" value="WD40/YVTN_repeat-like_dom_sf"/>
</dbReference>
<dbReference type="AlphaFoldDB" id="A0A6J8AKJ8"/>
<evidence type="ECO:0000313" key="2">
    <source>
        <dbReference type="Proteomes" id="UP000507470"/>
    </source>
</evidence>
<dbReference type="Proteomes" id="UP000507470">
    <property type="component" value="Unassembled WGS sequence"/>
</dbReference>
<accession>A0A6J8AKJ8</accession>
<proteinExistence type="predicted"/>
<name>A0A6J8AKJ8_MYTCO</name>
<keyword evidence="2" id="KW-1185">Reference proteome</keyword>